<gene>
    <name evidence="5" type="ORF">PUNSTDRAFT_137907</name>
</gene>
<dbReference type="GeneID" id="18879939"/>
<dbReference type="InterPro" id="IPR019826">
    <property type="entry name" value="Carboxylesterase_B_AS"/>
</dbReference>
<dbReference type="AlphaFoldDB" id="R7S5X5"/>
<keyword evidence="6" id="KW-1185">Reference proteome</keyword>
<evidence type="ECO:0000256" key="3">
    <source>
        <dbReference type="RuleBase" id="RU361235"/>
    </source>
</evidence>
<dbReference type="KEGG" id="psq:PUNSTDRAFT_137907"/>
<dbReference type="PROSITE" id="PS00122">
    <property type="entry name" value="CARBOXYLESTERASE_B_1"/>
    <property type="match status" value="1"/>
</dbReference>
<comment type="similarity">
    <text evidence="1 3">Belongs to the type-B carboxylesterase/lipase family.</text>
</comment>
<dbReference type="eggNOG" id="KOG4389">
    <property type="taxonomic scope" value="Eukaryota"/>
</dbReference>
<dbReference type="EC" id="3.1.1.-" evidence="3"/>
<sequence length="562" mass="60803">MSPSPQTLARKSIVPMYKYHLVALAALTFCYGAIPTEATPRATVRNGTYVGFSLPSFEQELFLGMPYAQQPLPPNLRLRPPVSLNTSWNGTRNAMEYSPICIGYPSGGANDDLGHELSEACLTLNIVRPAGIVQGSNVPVVVWIYGGGFQMGGSADQRYNGSWVVQRSVEMKQPIIFASINYRVTAFGFLWSQEIAAEGAGNFGLLDQHLALRWIHENIDAFGGDPSKVTIMGESAGGQSVAMQLLAFGAKTTDLFRAGIAESGSASGVQYRTAAEYQPQFNSVVNATGCSGAADVVACLRSVPVETFIAATNVSAPISWSPVIDGSFLKSPPTATLRAGKNFIKVPFLTGANLDEGGAFGQRGIDNDTALVDALRSSYPHLTNESITTILQLYPDDPSIGCPYNTSDGILSTGRQDKRSFSIFGDTTMHAGRRLLAQSIATAHDVFTYHFAQPPDNATIEDGVSHFQEVAYVFSNPLPTQNPLSKRAGDAQLANLMTSFWVSFIHNLDPNYSDVPGAPRWPSYREHAQNIVFKRQGSFAQNDDYRAEGIAFLNTLEGEMEH</sequence>
<evidence type="ECO:0000313" key="6">
    <source>
        <dbReference type="Proteomes" id="UP000054196"/>
    </source>
</evidence>
<protein>
    <recommendedName>
        <fullName evidence="3">Carboxylic ester hydrolase</fullName>
        <ecNumber evidence="3">3.1.1.-</ecNumber>
    </recommendedName>
</protein>
<name>R7S5X5_PUNST</name>
<dbReference type="InterPro" id="IPR002018">
    <property type="entry name" value="CarbesteraseB"/>
</dbReference>
<reference evidence="6" key="1">
    <citation type="journal article" date="2012" name="Science">
        <title>The Paleozoic origin of enzymatic lignin decomposition reconstructed from 31 fungal genomes.</title>
        <authorList>
            <person name="Floudas D."/>
            <person name="Binder M."/>
            <person name="Riley R."/>
            <person name="Barry K."/>
            <person name="Blanchette R.A."/>
            <person name="Henrissat B."/>
            <person name="Martinez A.T."/>
            <person name="Otillar R."/>
            <person name="Spatafora J.W."/>
            <person name="Yadav J.S."/>
            <person name="Aerts A."/>
            <person name="Benoit I."/>
            <person name="Boyd A."/>
            <person name="Carlson A."/>
            <person name="Copeland A."/>
            <person name="Coutinho P.M."/>
            <person name="de Vries R.P."/>
            <person name="Ferreira P."/>
            <person name="Findley K."/>
            <person name="Foster B."/>
            <person name="Gaskell J."/>
            <person name="Glotzer D."/>
            <person name="Gorecki P."/>
            <person name="Heitman J."/>
            <person name="Hesse C."/>
            <person name="Hori C."/>
            <person name="Igarashi K."/>
            <person name="Jurgens J.A."/>
            <person name="Kallen N."/>
            <person name="Kersten P."/>
            <person name="Kohler A."/>
            <person name="Kuees U."/>
            <person name="Kumar T.K.A."/>
            <person name="Kuo A."/>
            <person name="LaButti K."/>
            <person name="Larrondo L.F."/>
            <person name="Lindquist E."/>
            <person name="Ling A."/>
            <person name="Lombard V."/>
            <person name="Lucas S."/>
            <person name="Lundell T."/>
            <person name="Martin R."/>
            <person name="McLaughlin D.J."/>
            <person name="Morgenstern I."/>
            <person name="Morin E."/>
            <person name="Murat C."/>
            <person name="Nagy L.G."/>
            <person name="Nolan M."/>
            <person name="Ohm R.A."/>
            <person name="Patyshakuliyeva A."/>
            <person name="Rokas A."/>
            <person name="Ruiz-Duenas F.J."/>
            <person name="Sabat G."/>
            <person name="Salamov A."/>
            <person name="Samejima M."/>
            <person name="Schmutz J."/>
            <person name="Slot J.C."/>
            <person name="St John F."/>
            <person name="Stenlid J."/>
            <person name="Sun H."/>
            <person name="Sun S."/>
            <person name="Syed K."/>
            <person name="Tsang A."/>
            <person name="Wiebenga A."/>
            <person name="Young D."/>
            <person name="Pisabarro A."/>
            <person name="Eastwood D.C."/>
            <person name="Martin F."/>
            <person name="Cullen D."/>
            <person name="Grigoriev I.V."/>
            <person name="Hibbett D.S."/>
        </authorList>
    </citation>
    <scope>NUCLEOTIDE SEQUENCE [LARGE SCALE GENOMIC DNA]</scope>
    <source>
        <strain evidence="6">HHB-11173 SS5</strain>
    </source>
</reference>
<accession>R7S5X5</accession>
<proteinExistence type="inferred from homology"/>
<evidence type="ECO:0000259" key="4">
    <source>
        <dbReference type="Pfam" id="PF00135"/>
    </source>
</evidence>
<dbReference type="InterPro" id="IPR050654">
    <property type="entry name" value="AChE-related_enzymes"/>
</dbReference>
<dbReference type="SUPFAM" id="SSF53474">
    <property type="entry name" value="alpha/beta-Hydrolases"/>
    <property type="match status" value="1"/>
</dbReference>
<dbReference type="OMA" id="SRMFTED"/>
<dbReference type="HOGENOM" id="CLU_006586_10_6_1"/>
<dbReference type="GO" id="GO:0052689">
    <property type="term" value="F:carboxylic ester hydrolase activity"/>
    <property type="evidence" value="ECO:0007669"/>
    <property type="project" value="TreeGrafter"/>
</dbReference>
<dbReference type="Proteomes" id="UP000054196">
    <property type="component" value="Unassembled WGS sequence"/>
</dbReference>
<keyword evidence="2 3" id="KW-0378">Hydrolase</keyword>
<feature type="domain" description="Carboxylesterase type B" evidence="4">
    <location>
        <begin position="40"/>
        <end position="532"/>
    </location>
</feature>
<dbReference type="Pfam" id="PF00135">
    <property type="entry name" value="COesterase"/>
    <property type="match status" value="1"/>
</dbReference>
<dbReference type="PANTHER" id="PTHR43918:SF4">
    <property type="entry name" value="CARBOXYLIC ESTER HYDROLASE"/>
    <property type="match status" value="1"/>
</dbReference>
<dbReference type="OrthoDB" id="408631at2759"/>
<dbReference type="Gene3D" id="3.40.50.1820">
    <property type="entry name" value="alpha/beta hydrolase"/>
    <property type="match status" value="1"/>
</dbReference>
<dbReference type="ESTHER" id="punst-r7s5x5">
    <property type="family name" value="Fungal_carboxylesterase_lipase"/>
</dbReference>
<dbReference type="EMBL" id="JH687551">
    <property type="protein sequence ID" value="EIN05226.1"/>
    <property type="molecule type" value="Genomic_DNA"/>
</dbReference>
<dbReference type="RefSeq" id="XP_007387629.1">
    <property type="nucleotide sequence ID" value="XM_007387567.1"/>
</dbReference>
<evidence type="ECO:0000256" key="2">
    <source>
        <dbReference type="ARBA" id="ARBA00022801"/>
    </source>
</evidence>
<evidence type="ECO:0000313" key="5">
    <source>
        <dbReference type="EMBL" id="EIN05226.1"/>
    </source>
</evidence>
<dbReference type="InterPro" id="IPR029058">
    <property type="entry name" value="AB_hydrolase_fold"/>
</dbReference>
<dbReference type="PANTHER" id="PTHR43918">
    <property type="entry name" value="ACETYLCHOLINESTERASE"/>
    <property type="match status" value="1"/>
</dbReference>
<evidence type="ECO:0000256" key="1">
    <source>
        <dbReference type="ARBA" id="ARBA00005964"/>
    </source>
</evidence>
<organism evidence="5 6">
    <name type="scientific">Punctularia strigosozonata (strain HHB-11173)</name>
    <name type="common">White-rot fungus</name>
    <dbReference type="NCBI Taxonomy" id="741275"/>
    <lineage>
        <taxon>Eukaryota</taxon>
        <taxon>Fungi</taxon>
        <taxon>Dikarya</taxon>
        <taxon>Basidiomycota</taxon>
        <taxon>Agaricomycotina</taxon>
        <taxon>Agaricomycetes</taxon>
        <taxon>Corticiales</taxon>
        <taxon>Punctulariaceae</taxon>
        <taxon>Punctularia</taxon>
    </lineage>
</organism>